<sequence length="300" mass="33763">MDKKVIERKALMVSIVMNLINGLAGILIYIVTDLNALLLDGVFTLIAFVSSIAALFISKNSHRTTENFPNGMYFLEPLYGILKSIATLMLLVITLLETSATAYAYFVHHDGQPMVTGPVLPYTIIMVISCFGLAYYNKRQNCKINGLSTMLEAESRGNYIDGLISAGVGVAIIALSLVDINGPFGFFHYTGDFFITFFLVVFSLKEPISVLSQSFKEFARSTVQNDEIHDKINDIFRDILHTQADKLDILIFKQGMHIKVKIYILKPEDSQLIERLVLQKNHLLDKLTQEFDHCSLEFSF</sequence>
<name>A0A0E4H516_9STRE</name>
<proteinExistence type="predicted"/>
<gene>
    <name evidence="7" type="ORF">BN1356_01084</name>
</gene>
<accession>A0A0E4H516</accession>
<dbReference type="GO" id="GO:0016020">
    <property type="term" value="C:membrane"/>
    <property type="evidence" value="ECO:0007669"/>
    <property type="project" value="UniProtKB-SubCell"/>
</dbReference>
<keyword evidence="4 5" id="KW-0472">Membrane</keyword>
<evidence type="ECO:0000313" key="7">
    <source>
        <dbReference type="EMBL" id="CQR24727.1"/>
    </source>
</evidence>
<dbReference type="AlphaFoldDB" id="A0A0E4H516"/>
<dbReference type="Gene3D" id="1.20.1510.10">
    <property type="entry name" value="Cation efflux protein transmembrane domain"/>
    <property type="match status" value="1"/>
</dbReference>
<feature type="transmembrane region" description="Helical" evidence="5">
    <location>
        <begin position="184"/>
        <end position="204"/>
    </location>
</feature>
<dbReference type="RefSeq" id="WP_093650343.1">
    <property type="nucleotide sequence ID" value="NZ_CTEN01000002.1"/>
</dbReference>
<feature type="transmembrane region" description="Helical" evidence="5">
    <location>
        <begin position="119"/>
        <end position="137"/>
    </location>
</feature>
<protein>
    <submittedName>
        <fullName evidence="7">Co/Zn/Cd cation transporter</fullName>
    </submittedName>
</protein>
<dbReference type="OrthoDB" id="9810598at2"/>
<feature type="transmembrane region" description="Helical" evidence="5">
    <location>
        <begin position="12"/>
        <end position="31"/>
    </location>
</feature>
<evidence type="ECO:0000256" key="3">
    <source>
        <dbReference type="ARBA" id="ARBA00022989"/>
    </source>
</evidence>
<dbReference type="STRING" id="1608583.BN1356_01084"/>
<keyword evidence="8" id="KW-1185">Reference proteome</keyword>
<evidence type="ECO:0000256" key="2">
    <source>
        <dbReference type="ARBA" id="ARBA00022692"/>
    </source>
</evidence>
<evidence type="ECO:0000256" key="4">
    <source>
        <dbReference type="ARBA" id="ARBA00023136"/>
    </source>
</evidence>
<organism evidence="7 8">
    <name type="scientific">Streptococcus varani</name>
    <dbReference type="NCBI Taxonomy" id="1608583"/>
    <lineage>
        <taxon>Bacteria</taxon>
        <taxon>Bacillati</taxon>
        <taxon>Bacillota</taxon>
        <taxon>Bacilli</taxon>
        <taxon>Lactobacillales</taxon>
        <taxon>Streptococcaceae</taxon>
        <taxon>Streptococcus</taxon>
    </lineage>
</organism>
<keyword evidence="2 5" id="KW-0812">Transmembrane</keyword>
<dbReference type="EMBL" id="CTEN01000002">
    <property type="protein sequence ID" value="CQR24727.1"/>
    <property type="molecule type" value="Genomic_DNA"/>
</dbReference>
<evidence type="ECO:0000256" key="5">
    <source>
        <dbReference type="SAM" id="Phobius"/>
    </source>
</evidence>
<dbReference type="Pfam" id="PF01545">
    <property type="entry name" value="Cation_efflux"/>
    <property type="match status" value="1"/>
</dbReference>
<reference evidence="8" key="1">
    <citation type="submission" date="2015-03" db="EMBL/GenBank/DDBJ databases">
        <authorList>
            <person name="Urmite Genomes"/>
        </authorList>
    </citation>
    <scope>NUCLEOTIDE SEQUENCE [LARGE SCALE GENOMIC DNA]</scope>
    <source>
        <strain evidence="8">FF10</strain>
    </source>
</reference>
<comment type="subcellular location">
    <subcellularLocation>
        <location evidence="1">Membrane</location>
        <topology evidence="1">Multi-pass membrane protein</topology>
    </subcellularLocation>
</comment>
<feature type="transmembrane region" description="Helical" evidence="5">
    <location>
        <begin position="158"/>
        <end position="178"/>
    </location>
</feature>
<dbReference type="GO" id="GO:0008324">
    <property type="term" value="F:monoatomic cation transmembrane transporter activity"/>
    <property type="evidence" value="ECO:0007669"/>
    <property type="project" value="InterPro"/>
</dbReference>
<feature type="domain" description="Cation efflux protein transmembrane" evidence="6">
    <location>
        <begin position="11"/>
        <end position="217"/>
    </location>
</feature>
<evidence type="ECO:0000313" key="8">
    <source>
        <dbReference type="Proteomes" id="UP000198604"/>
    </source>
</evidence>
<evidence type="ECO:0000256" key="1">
    <source>
        <dbReference type="ARBA" id="ARBA00004141"/>
    </source>
</evidence>
<dbReference type="InterPro" id="IPR058533">
    <property type="entry name" value="Cation_efflux_TM"/>
</dbReference>
<dbReference type="SUPFAM" id="SSF161111">
    <property type="entry name" value="Cation efflux protein transmembrane domain-like"/>
    <property type="match status" value="1"/>
</dbReference>
<dbReference type="InterPro" id="IPR027469">
    <property type="entry name" value="Cation_efflux_TMD_sf"/>
</dbReference>
<evidence type="ECO:0000259" key="6">
    <source>
        <dbReference type="Pfam" id="PF01545"/>
    </source>
</evidence>
<feature type="transmembrane region" description="Helical" evidence="5">
    <location>
        <begin position="78"/>
        <end position="107"/>
    </location>
</feature>
<dbReference type="Proteomes" id="UP000198604">
    <property type="component" value="Unassembled WGS sequence"/>
</dbReference>
<keyword evidence="3 5" id="KW-1133">Transmembrane helix</keyword>
<feature type="transmembrane region" description="Helical" evidence="5">
    <location>
        <begin position="37"/>
        <end position="57"/>
    </location>
</feature>